<dbReference type="InterPro" id="IPR002711">
    <property type="entry name" value="HNH"/>
</dbReference>
<sequence>MTWTNKPGRSVPYKLQQACFQRDQWTCQGCGYQGRQYKGDLHADHIHNRATGGPDDLDNLVTLCEACHQPKTQAEAKAGRARHLRPKRTHPSDLL</sequence>
<dbReference type="RefSeq" id="YP_009838057.1">
    <property type="nucleotide sequence ID" value="NC_048705.1"/>
</dbReference>
<evidence type="ECO:0000256" key="1">
    <source>
        <dbReference type="SAM" id="MobiDB-lite"/>
    </source>
</evidence>
<feature type="domain" description="HNH nuclease" evidence="2">
    <location>
        <begin position="14"/>
        <end position="69"/>
    </location>
</feature>
<dbReference type="Pfam" id="PF01844">
    <property type="entry name" value="HNH"/>
    <property type="match status" value="1"/>
</dbReference>
<name>A0A2S1PD69_9CAUD</name>
<dbReference type="InterPro" id="IPR052892">
    <property type="entry name" value="NA-targeting_endonuclease"/>
</dbReference>
<keyword evidence="3" id="KW-0255">Endonuclease</keyword>
<keyword evidence="3" id="KW-0540">Nuclease</keyword>
<dbReference type="Proteomes" id="UP000246238">
    <property type="component" value="Segment"/>
</dbReference>
<dbReference type="GO" id="GO:0003676">
    <property type="term" value="F:nucleic acid binding"/>
    <property type="evidence" value="ECO:0007669"/>
    <property type="project" value="InterPro"/>
</dbReference>
<dbReference type="SMART" id="SM00507">
    <property type="entry name" value="HNHc"/>
    <property type="match status" value="1"/>
</dbReference>
<proteinExistence type="predicted"/>
<dbReference type="GO" id="GO:0008270">
    <property type="term" value="F:zinc ion binding"/>
    <property type="evidence" value="ECO:0007669"/>
    <property type="project" value="InterPro"/>
</dbReference>
<reference evidence="4" key="1">
    <citation type="submission" date="2018-03" db="EMBL/GenBank/DDBJ databases">
        <authorList>
            <person name="Keele B.F."/>
        </authorList>
    </citation>
    <scope>NUCLEOTIDE SEQUENCE [LARGE SCALE GENOMIC DNA]</scope>
</reference>
<evidence type="ECO:0000259" key="2">
    <source>
        <dbReference type="SMART" id="SM00507"/>
    </source>
</evidence>
<keyword evidence="3" id="KW-0378">Hydrolase</keyword>
<feature type="compositionally biased region" description="Basic residues" evidence="1">
    <location>
        <begin position="79"/>
        <end position="89"/>
    </location>
</feature>
<keyword evidence="4" id="KW-1185">Reference proteome</keyword>
<dbReference type="EMBL" id="MH077585">
    <property type="protein sequence ID" value="AWH14502.1"/>
    <property type="molecule type" value="Genomic_DNA"/>
</dbReference>
<dbReference type="Gene3D" id="1.10.30.50">
    <property type="match status" value="1"/>
</dbReference>
<feature type="region of interest" description="Disordered" evidence="1">
    <location>
        <begin position="74"/>
        <end position="95"/>
    </location>
</feature>
<gene>
    <name evidence="3" type="primary">101</name>
    <name evidence="3" type="ORF">SEA_TCHEN_101</name>
</gene>
<evidence type="ECO:0000313" key="3">
    <source>
        <dbReference type="EMBL" id="AWH14502.1"/>
    </source>
</evidence>
<dbReference type="PANTHER" id="PTHR33877:SF2">
    <property type="entry name" value="OS07G0170200 PROTEIN"/>
    <property type="match status" value="1"/>
</dbReference>
<dbReference type="GO" id="GO:0004519">
    <property type="term" value="F:endonuclease activity"/>
    <property type="evidence" value="ECO:0007669"/>
    <property type="project" value="UniProtKB-KW"/>
</dbReference>
<organism evidence="3 4">
    <name type="scientific">Mycobacterium phage TChen</name>
    <dbReference type="NCBI Taxonomy" id="2163598"/>
    <lineage>
        <taxon>Viruses</taxon>
        <taxon>Duplodnaviria</taxon>
        <taxon>Heunggongvirae</taxon>
        <taxon>Uroviricota</taxon>
        <taxon>Caudoviricetes</taxon>
        <taxon>Gracegardnervirinae</taxon>
        <taxon>Thetabobvirus</taxon>
        <taxon>Thetabobvirus tchen</taxon>
        <taxon>Mycobacterium virus TChen</taxon>
    </lineage>
</organism>
<dbReference type="PANTHER" id="PTHR33877">
    <property type="entry name" value="SLL1193 PROTEIN"/>
    <property type="match status" value="1"/>
</dbReference>
<dbReference type="InterPro" id="IPR003615">
    <property type="entry name" value="HNH_nuc"/>
</dbReference>
<dbReference type="GeneID" id="55608254"/>
<dbReference type="KEGG" id="vg:55608254"/>
<dbReference type="CDD" id="cd00085">
    <property type="entry name" value="HNHc"/>
    <property type="match status" value="1"/>
</dbReference>
<evidence type="ECO:0000313" key="4">
    <source>
        <dbReference type="Proteomes" id="UP000246238"/>
    </source>
</evidence>
<accession>A0A2S1PD69</accession>
<protein>
    <submittedName>
        <fullName evidence="3">HNH endonuclease</fullName>
    </submittedName>
</protein>